<dbReference type="HOGENOM" id="CLU_064827_1_0_6"/>
<dbReference type="InterPro" id="IPR050484">
    <property type="entry name" value="Transf_Hexapept/Carb_Anhydrase"/>
</dbReference>
<dbReference type="SUPFAM" id="SSF51161">
    <property type="entry name" value="Trimeric LpxA-like enzymes"/>
    <property type="match status" value="1"/>
</dbReference>
<dbReference type="InterPro" id="IPR047324">
    <property type="entry name" value="LbH_gamma_CA-like"/>
</dbReference>
<feature type="transmembrane region" description="Helical" evidence="3">
    <location>
        <begin position="12"/>
        <end position="41"/>
    </location>
</feature>
<dbReference type="InterPro" id="IPR001451">
    <property type="entry name" value="Hexapep"/>
</dbReference>
<evidence type="ECO:0000256" key="1">
    <source>
        <dbReference type="ARBA" id="ARBA00023595"/>
    </source>
</evidence>
<keyword evidence="3" id="KW-1133">Transmembrane helix</keyword>
<dbReference type="Pfam" id="PF00132">
    <property type="entry name" value="Hexapep"/>
    <property type="match status" value="1"/>
</dbReference>
<dbReference type="KEGG" id="ecv:APECO1_3166"/>
<sequence>MKCFTLSSQRRRIIGIPIFCTSTFLIFFSVCCFFTLFAAFAHKTVLFCMLKDLHKANNAPKVISKSFIVEVSMSDVLRPYRDLFPQIGQRVMIDDSSVVIGDVRLADDVGIWPLVVIRGDVHYVQIGARTNIQDGSMLHVTHKSSYNPDGNPLTIGEDVTVGHKVMLHGCTIGNRVLVGMGSILLDGAIVEDDVMIGAGSLVPQNKRLESGYLYLGSPVKQIRPLSDEEKAGLRYSANNYVKWKDEYLDQGNQTQP</sequence>
<accession>A0A0H2Z486</accession>
<name>A0A0H2Z486_ECOK1</name>
<evidence type="ECO:0000313" key="5">
    <source>
        <dbReference type="Proteomes" id="UP000008216"/>
    </source>
</evidence>
<organism evidence="4 5">
    <name type="scientific">Escherichia coli O1:K1 / APEC</name>
    <dbReference type="NCBI Taxonomy" id="405955"/>
    <lineage>
        <taxon>Bacteria</taxon>
        <taxon>Pseudomonadati</taxon>
        <taxon>Pseudomonadota</taxon>
        <taxon>Gammaproteobacteria</taxon>
        <taxon>Enterobacterales</taxon>
        <taxon>Enterobacteriaceae</taxon>
        <taxon>Escherichia</taxon>
    </lineage>
</organism>
<dbReference type="EMBL" id="CP000468">
    <property type="protein sequence ID" value="ABJ02762.1"/>
    <property type="molecule type" value="Genomic_DNA"/>
</dbReference>
<proteinExistence type="inferred from homology"/>
<evidence type="ECO:0000313" key="4">
    <source>
        <dbReference type="EMBL" id="ABJ02762.1"/>
    </source>
</evidence>
<dbReference type="InterPro" id="IPR011004">
    <property type="entry name" value="Trimer_LpxA-like_sf"/>
</dbReference>
<dbReference type="AlphaFoldDB" id="A0A0H2Z486"/>
<keyword evidence="5" id="KW-1185">Reference proteome</keyword>
<dbReference type="Proteomes" id="UP000008216">
    <property type="component" value="Chromosome"/>
</dbReference>
<dbReference type="CDD" id="cd04645">
    <property type="entry name" value="LbH_gamma_CA_like"/>
    <property type="match status" value="1"/>
</dbReference>
<dbReference type="Gene3D" id="2.160.10.10">
    <property type="entry name" value="Hexapeptide repeat proteins"/>
    <property type="match status" value="1"/>
</dbReference>
<evidence type="ECO:0000256" key="2">
    <source>
        <dbReference type="ARBA" id="ARBA00070067"/>
    </source>
</evidence>
<reference evidence="4 5" key="1">
    <citation type="journal article" date="2007" name="J. Bacteriol.">
        <title>The genome sequence of avian pathogenic Escherichia coli strain O1:K1:H7 shares strong similarities with human extraintestinal pathogenic E. coli genomes.</title>
        <authorList>
            <person name="Johnson T.J."/>
            <person name="Kariyawasam S."/>
            <person name="Wannemuehler Y."/>
            <person name="Mangiamele P."/>
            <person name="Johnson S.J."/>
            <person name="Doetkott C."/>
            <person name="Skyberg J.A."/>
            <person name="Lynne A.M."/>
            <person name="Johnson J.R."/>
            <person name="Nolan L.K."/>
        </authorList>
    </citation>
    <scope>NUCLEOTIDE SEQUENCE [LARGE SCALE GENOMIC DNA]</scope>
    <source>
        <strain evidence="4">APEC O1</strain>
    </source>
</reference>
<gene>
    <name evidence="4" type="ORF">APECO1_3166</name>
</gene>
<dbReference type="PANTHER" id="PTHR13061:SF56">
    <property type="entry name" value="PROTEIN YRDA"/>
    <property type="match status" value="1"/>
</dbReference>
<dbReference type="PANTHER" id="PTHR13061">
    <property type="entry name" value="DYNACTIN SUBUNIT P25"/>
    <property type="match status" value="1"/>
</dbReference>
<evidence type="ECO:0000256" key="3">
    <source>
        <dbReference type="SAM" id="Phobius"/>
    </source>
</evidence>
<comment type="similarity">
    <text evidence="1">Belongs to the gamma-class carbonic anhydrase family.</text>
</comment>
<protein>
    <recommendedName>
        <fullName evidence="2">Protein YrdA</fullName>
    </recommendedName>
</protein>
<keyword evidence="3" id="KW-0472">Membrane</keyword>
<dbReference type="FunFam" id="2.160.10.10:FF:000019">
    <property type="entry name" value="YRDA protein yrdA"/>
    <property type="match status" value="1"/>
</dbReference>
<keyword evidence="3" id="KW-0812">Transmembrane</keyword>